<evidence type="ECO:0000313" key="11">
    <source>
        <dbReference type="EMBL" id="UJF34857.1"/>
    </source>
</evidence>
<reference evidence="11 12" key="1">
    <citation type="journal article" date="2024" name="Int. J. Syst. Evol. Microbiol.">
        <title>Paenibacillus hexagrammi sp. nov., a novel bacterium isolated from the gut content of Hexagrammos agrammus.</title>
        <authorList>
            <person name="Jung H.K."/>
            <person name="Kim D.G."/>
            <person name="Zin H."/>
            <person name="Park J."/>
            <person name="Jung H."/>
            <person name="Kim Y.O."/>
            <person name="Kong H.J."/>
            <person name="Kim J.W."/>
            <person name="Kim Y.S."/>
        </authorList>
    </citation>
    <scope>NUCLEOTIDE SEQUENCE [LARGE SCALE GENOMIC DNA]</scope>
    <source>
        <strain evidence="11 12">YPD9-1</strain>
    </source>
</reference>
<dbReference type="InterPro" id="IPR010559">
    <property type="entry name" value="Sig_transdc_His_kin_internal"/>
</dbReference>
<keyword evidence="8 9" id="KW-0472">Membrane</keyword>
<dbReference type="GO" id="GO:0016301">
    <property type="term" value="F:kinase activity"/>
    <property type="evidence" value="ECO:0007669"/>
    <property type="project" value="UniProtKB-KW"/>
</dbReference>
<dbReference type="SUPFAM" id="SSF158472">
    <property type="entry name" value="HAMP domain-like"/>
    <property type="match status" value="1"/>
</dbReference>
<dbReference type="InterPro" id="IPR003594">
    <property type="entry name" value="HATPase_dom"/>
</dbReference>
<dbReference type="RefSeq" id="WP_235121430.1">
    <property type="nucleotide sequence ID" value="NZ_CP090978.1"/>
</dbReference>
<evidence type="ECO:0000256" key="4">
    <source>
        <dbReference type="ARBA" id="ARBA00022679"/>
    </source>
</evidence>
<gene>
    <name evidence="11" type="ORF">L0M14_06805</name>
</gene>
<dbReference type="Gene3D" id="3.30.450.20">
    <property type="entry name" value="PAS domain"/>
    <property type="match status" value="1"/>
</dbReference>
<keyword evidence="6 11" id="KW-0418">Kinase</keyword>
<dbReference type="PROSITE" id="PS50885">
    <property type="entry name" value="HAMP"/>
    <property type="match status" value="1"/>
</dbReference>
<evidence type="ECO:0000256" key="9">
    <source>
        <dbReference type="SAM" id="Phobius"/>
    </source>
</evidence>
<protein>
    <submittedName>
        <fullName evidence="11">Sensor histidine kinase</fullName>
    </submittedName>
</protein>
<accession>A0ABY3SPE5</accession>
<evidence type="ECO:0000256" key="6">
    <source>
        <dbReference type="ARBA" id="ARBA00022777"/>
    </source>
</evidence>
<sequence length="613" mass="70488">MRSRLQQAFKRTISLILLRDRMLFTKLIILCAVLVIVPMSVIGLISYQRSAEVLENENRQLSWQIIEQVNTHVEYYVNDFEISILKILNNPSMNSYLKMKTKEEIENSHIREAVKQELNNAAYSRSDISNITVVLDHIESIDAIDTNFKHPLNQVTDEYWYSSITDASEPKIFTRTLQWDNHKEQVISIARRLVSPLTLEPIGMIVMDVNFRRFQEIAEKVTIGRTGYMYIIDSDGHYVYHPNLLELGKTATFDKMTDILSGESGSYITKEASSGQKVLLTYSHSSFLDWTVITSVPYAELIQGTEYIKRTILWTVLITMAAASIFGFGFAGSIVKPVKRLYSYMRKVESGDFSTHIQVQATDEIGMLMHGFNKMVLRLQELMNEIYFSKLRETELALSQREIEMKALQSQMNPHFLFNTLETIRGMALEHDMDDISSISSSMARLLRYNLRSETSKVKLEEELHYAEIYMRIQKFRFENKLEYELDIPDWAKRQLIPKFSLQPIVENSIIHGIEPAQGVIRITISAIREADTFIIRIKDTGMGMTEQTLQKIRKNLIQNDAISSGVSIGIVNVHRRTALLFGEAYGISIESRYEHGVTVDIRLPLSDSSILK</sequence>
<name>A0ABY3SPE5_9BACL</name>
<dbReference type="InterPro" id="IPR036890">
    <property type="entry name" value="HATPase_C_sf"/>
</dbReference>
<evidence type="ECO:0000256" key="1">
    <source>
        <dbReference type="ARBA" id="ARBA00004651"/>
    </source>
</evidence>
<keyword evidence="5 9" id="KW-0812">Transmembrane</keyword>
<dbReference type="PANTHER" id="PTHR34220">
    <property type="entry name" value="SENSOR HISTIDINE KINASE YPDA"/>
    <property type="match status" value="1"/>
</dbReference>
<evidence type="ECO:0000313" key="12">
    <source>
        <dbReference type="Proteomes" id="UP001649230"/>
    </source>
</evidence>
<dbReference type="Pfam" id="PF02518">
    <property type="entry name" value="HATPase_c"/>
    <property type="match status" value="1"/>
</dbReference>
<keyword evidence="3" id="KW-0597">Phosphoprotein</keyword>
<keyword evidence="4" id="KW-0808">Transferase</keyword>
<evidence type="ECO:0000256" key="2">
    <source>
        <dbReference type="ARBA" id="ARBA00022475"/>
    </source>
</evidence>
<dbReference type="Pfam" id="PF00672">
    <property type="entry name" value="HAMP"/>
    <property type="match status" value="1"/>
</dbReference>
<comment type="subcellular location">
    <subcellularLocation>
        <location evidence="1">Cell membrane</location>
        <topology evidence="1">Multi-pass membrane protein</topology>
    </subcellularLocation>
</comment>
<evidence type="ECO:0000256" key="7">
    <source>
        <dbReference type="ARBA" id="ARBA00022989"/>
    </source>
</evidence>
<dbReference type="Pfam" id="PF06580">
    <property type="entry name" value="His_kinase"/>
    <property type="match status" value="1"/>
</dbReference>
<keyword evidence="2" id="KW-1003">Cell membrane</keyword>
<feature type="domain" description="HAMP" evidence="10">
    <location>
        <begin position="332"/>
        <end position="384"/>
    </location>
</feature>
<feature type="transmembrane region" description="Helical" evidence="9">
    <location>
        <begin position="27"/>
        <end position="47"/>
    </location>
</feature>
<dbReference type="SMART" id="SM00304">
    <property type="entry name" value="HAMP"/>
    <property type="match status" value="1"/>
</dbReference>
<dbReference type="Gene3D" id="6.10.340.10">
    <property type="match status" value="1"/>
</dbReference>
<evidence type="ECO:0000256" key="8">
    <source>
        <dbReference type="ARBA" id="ARBA00023136"/>
    </source>
</evidence>
<evidence type="ECO:0000256" key="5">
    <source>
        <dbReference type="ARBA" id="ARBA00022692"/>
    </source>
</evidence>
<dbReference type="Gene3D" id="3.30.565.10">
    <property type="entry name" value="Histidine kinase-like ATPase, C-terminal domain"/>
    <property type="match status" value="1"/>
</dbReference>
<evidence type="ECO:0000256" key="3">
    <source>
        <dbReference type="ARBA" id="ARBA00022553"/>
    </source>
</evidence>
<dbReference type="SUPFAM" id="SSF55874">
    <property type="entry name" value="ATPase domain of HSP90 chaperone/DNA topoisomerase II/histidine kinase"/>
    <property type="match status" value="1"/>
</dbReference>
<dbReference type="CDD" id="cd06225">
    <property type="entry name" value="HAMP"/>
    <property type="match status" value="1"/>
</dbReference>
<dbReference type="EMBL" id="CP090978">
    <property type="protein sequence ID" value="UJF34857.1"/>
    <property type="molecule type" value="Genomic_DNA"/>
</dbReference>
<keyword evidence="7 9" id="KW-1133">Transmembrane helix</keyword>
<proteinExistence type="predicted"/>
<dbReference type="InterPro" id="IPR033479">
    <property type="entry name" value="dCache_1"/>
</dbReference>
<keyword evidence="12" id="KW-1185">Reference proteome</keyword>
<dbReference type="Proteomes" id="UP001649230">
    <property type="component" value="Chromosome"/>
</dbReference>
<dbReference type="PANTHER" id="PTHR34220:SF7">
    <property type="entry name" value="SENSOR HISTIDINE KINASE YPDA"/>
    <property type="match status" value="1"/>
</dbReference>
<feature type="transmembrane region" description="Helical" evidence="9">
    <location>
        <begin position="312"/>
        <end position="335"/>
    </location>
</feature>
<evidence type="ECO:0000259" key="10">
    <source>
        <dbReference type="PROSITE" id="PS50885"/>
    </source>
</evidence>
<dbReference type="Pfam" id="PF02743">
    <property type="entry name" value="dCache_1"/>
    <property type="match status" value="1"/>
</dbReference>
<dbReference type="CDD" id="cd12912">
    <property type="entry name" value="PDC2_MCP_like"/>
    <property type="match status" value="1"/>
</dbReference>
<dbReference type="SMART" id="SM00387">
    <property type="entry name" value="HATPase_c"/>
    <property type="match status" value="1"/>
</dbReference>
<dbReference type="InterPro" id="IPR003660">
    <property type="entry name" value="HAMP_dom"/>
</dbReference>
<organism evidence="11 12">
    <name type="scientific">Paenibacillus hexagrammi</name>
    <dbReference type="NCBI Taxonomy" id="2908839"/>
    <lineage>
        <taxon>Bacteria</taxon>
        <taxon>Bacillati</taxon>
        <taxon>Bacillota</taxon>
        <taxon>Bacilli</taxon>
        <taxon>Bacillales</taxon>
        <taxon>Paenibacillaceae</taxon>
        <taxon>Paenibacillus</taxon>
    </lineage>
</organism>
<dbReference type="InterPro" id="IPR050640">
    <property type="entry name" value="Bact_2-comp_sensor_kinase"/>
</dbReference>